<keyword evidence="1" id="KW-1133">Transmembrane helix</keyword>
<gene>
    <name evidence="2" type="ORF">EATG_01591</name>
</gene>
<comment type="caution">
    <text evidence="2">The sequence shown here is derived from an EMBL/GenBank/DDBJ whole genome shotgun (WGS) entry which is preliminary data.</text>
</comment>
<accession>A0AAJ3TYL0</accession>
<evidence type="ECO:0000313" key="3">
    <source>
        <dbReference type="Proteomes" id="UP000243401"/>
    </source>
</evidence>
<keyword evidence="1" id="KW-0472">Membrane</keyword>
<organism evidence="2 3">
    <name type="scientific">Escherichia coli H605</name>
    <dbReference type="NCBI Taxonomy" id="656410"/>
    <lineage>
        <taxon>Bacteria</taxon>
        <taxon>Pseudomonadati</taxon>
        <taxon>Pseudomonadota</taxon>
        <taxon>Gammaproteobacteria</taxon>
        <taxon>Enterobacterales</taxon>
        <taxon>Enterobacteriaceae</taxon>
        <taxon>Escherichia</taxon>
    </lineage>
</organism>
<protein>
    <submittedName>
        <fullName evidence="2">Ribonucleoside diphosphage reductase 1, beta subunit, B2</fullName>
    </submittedName>
</protein>
<reference evidence="2 3" key="1">
    <citation type="submission" date="2010-04" db="EMBL/GenBank/DDBJ databases">
        <title>The Genome Sequence of Escherichia coli H605.</title>
        <authorList>
            <consortium name="The Broad Institute Genome Sequencing Platform"/>
            <consortium name="The Broad Institute Genome Sequencing Center for Infectious Disease"/>
            <person name="Feldgarden M."/>
            <person name="Gordon D.M."/>
            <person name="Johnson J.R."/>
            <person name="Johnston B.D."/>
            <person name="Young S."/>
            <person name="Zeng Q."/>
            <person name="Koehrsen M."/>
            <person name="Alvarado L."/>
            <person name="Berlin A.M."/>
            <person name="Borenstein D."/>
            <person name="Chapman S.B."/>
            <person name="Chen Z."/>
            <person name="Engels R."/>
            <person name="Freedman E."/>
            <person name="Gellesch M."/>
            <person name="Goldberg J."/>
            <person name="Griggs A."/>
            <person name="Gujja S."/>
            <person name="Heilman E.R."/>
            <person name="Heiman D.I."/>
            <person name="Hepburn T.A."/>
            <person name="Howarth C."/>
            <person name="Jen D."/>
            <person name="Larson L."/>
            <person name="Mehta T."/>
            <person name="Park D."/>
            <person name="Pearson M."/>
            <person name="Richards J."/>
            <person name="Roberts A."/>
            <person name="Saif S."/>
            <person name="Shea T.D."/>
            <person name="Shenoy N."/>
            <person name="Sisk P."/>
            <person name="Stolte C."/>
            <person name="Sykes S.N."/>
            <person name="Walk T."/>
            <person name="White J."/>
            <person name="Yandava C."/>
            <person name="Haas B."/>
            <person name="Henn M.R."/>
            <person name="Nusbaum C."/>
            <person name="Birren B."/>
        </authorList>
    </citation>
    <scope>NUCLEOTIDE SEQUENCE [LARGE SCALE GENOMIC DNA]</scope>
    <source>
        <strain evidence="2 3">H605</strain>
    </source>
</reference>
<keyword evidence="1" id="KW-0812">Transmembrane</keyword>
<name>A0AAJ3TYL0_ECOLX</name>
<evidence type="ECO:0000256" key="1">
    <source>
        <dbReference type="SAM" id="Phobius"/>
    </source>
</evidence>
<feature type="transmembrane region" description="Helical" evidence="1">
    <location>
        <begin position="6"/>
        <end position="25"/>
    </location>
</feature>
<sequence length="47" mass="5051">MPDAVLGQGLVGLIGRVSVASGIACRMRRKRLIRPTLVVPVGLIRRV</sequence>
<dbReference type="Proteomes" id="UP000243401">
    <property type="component" value="Unassembled WGS sequence"/>
</dbReference>
<dbReference type="AlphaFoldDB" id="A0AAJ3TYL0"/>
<feature type="non-terminal residue" evidence="2">
    <location>
        <position position="47"/>
    </location>
</feature>
<evidence type="ECO:0000313" key="2">
    <source>
        <dbReference type="EMBL" id="OSL46505.1"/>
    </source>
</evidence>
<dbReference type="EMBL" id="ADJX01000008">
    <property type="protein sequence ID" value="OSL46505.1"/>
    <property type="molecule type" value="Genomic_DNA"/>
</dbReference>
<proteinExistence type="predicted"/>